<keyword evidence="2" id="KW-1185">Reference proteome</keyword>
<dbReference type="Gene3D" id="3.40.50.2000">
    <property type="entry name" value="Glycogen Phosphorylase B"/>
    <property type="match status" value="1"/>
</dbReference>
<dbReference type="PANTHER" id="PTHR46401:SF9">
    <property type="entry name" value="MANNOSYLTRANSFERASE A"/>
    <property type="match status" value="1"/>
</dbReference>
<gene>
    <name evidence="1" type="ORF">K2U94_03535</name>
</gene>
<evidence type="ECO:0000313" key="2">
    <source>
        <dbReference type="Proteomes" id="UP001139104"/>
    </source>
</evidence>
<organism evidence="1 2">
    <name type="scientific">Candidatus Rhodoblastus alkanivorans</name>
    <dbReference type="NCBI Taxonomy" id="2954117"/>
    <lineage>
        <taxon>Bacteria</taxon>
        <taxon>Pseudomonadati</taxon>
        <taxon>Pseudomonadota</taxon>
        <taxon>Alphaproteobacteria</taxon>
        <taxon>Hyphomicrobiales</taxon>
        <taxon>Rhodoblastaceae</taxon>
        <taxon>Rhodoblastus</taxon>
    </lineage>
</organism>
<dbReference type="SUPFAM" id="SSF53756">
    <property type="entry name" value="UDP-Glycosyltransferase/glycogen phosphorylase"/>
    <property type="match status" value="1"/>
</dbReference>
<comment type="caution">
    <text evidence="1">The sequence shown here is derived from an EMBL/GenBank/DDBJ whole genome shotgun (WGS) entry which is preliminary data.</text>
</comment>
<dbReference type="EMBL" id="JAIVFP010000001">
    <property type="protein sequence ID" value="MCI4681842.1"/>
    <property type="molecule type" value="Genomic_DNA"/>
</dbReference>
<protein>
    <submittedName>
        <fullName evidence="1">Glycosyltransferase</fullName>
        <ecNumber evidence="1">2.4.-.-</ecNumber>
    </submittedName>
</protein>
<dbReference type="EC" id="2.4.-.-" evidence="1"/>
<name>A0ABS9Z3U2_9HYPH</name>
<keyword evidence="1" id="KW-0328">Glycosyltransferase</keyword>
<sequence>MTQAPPSQPDPPAEIGARPLIFDITRLLLRVFSRTPNGIDRVDSALAGYFLDRADPHRSGVILTPIGPRVLAPEAAREAIAIIREHWGENEAADDCPTLRGLLASLGGLAAPVKRLSKGRRGRYAKALHWIFRHAVARGQSPRDFLADGGAYVNVSQFPLWADRYFRWLDDASGIDGVFFIHDLLPLETPEYFRPSEEPRHRRRLNTLARRGAGAIVSTEVVRQALSRHLATLGRADLPILVAPLPVDPIFSAPSGEGAPEDVPPYFVLCGTIEPRKNHLLILHAWRDLVAAHGDDAPHLILVGARGWENEHIIDLLERCPGLHRHVTEVSGLSTPALRHLLAGARALLMPSFAEGYGLPLVEALASGVPVIASDIQTFRETGGARVLMIDPTDGPKWRAAIEAFAATPSPAREETAARAASFQPPDAARHFARIEAFVASLSQAKAAAGAFRRK</sequence>
<reference evidence="1" key="1">
    <citation type="journal article" date="2022" name="ISME J.">
        <title>Identification of active gaseous-alkane degraders at natural gas seeps.</title>
        <authorList>
            <person name="Farhan Ul Haque M."/>
            <person name="Hernandez M."/>
            <person name="Crombie A.T."/>
            <person name="Murrell J.C."/>
        </authorList>
    </citation>
    <scope>NUCLEOTIDE SEQUENCE</scope>
    <source>
        <strain evidence="1">PC2</strain>
    </source>
</reference>
<dbReference type="PANTHER" id="PTHR46401">
    <property type="entry name" value="GLYCOSYLTRANSFERASE WBBK-RELATED"/>
    <property type="match status" value="1"/>
</dbReference>
<dbReference type="GO" id="GO:0016757">
    <property type="term" value="F:glycosyltransferase activity"/>
    <property type="evidence" value="ECO:0007669"/>
    <property type="project" value="UniProtKB-KW"/>
</dbReference>
<keyword evidence="1" id="KW-0808">Transferase</keyword>
<dbReference type="RefSeq" id="WP_243065885.1">
    <property type="nucleotide sequence ID" value="NZ_JAIVFK010000003.1"/>
</dbReference>
<accession>A0ABS9Z3U2</accession>
<evidence type="ECO:0000313" key="1">
    <source>
        <dbReference type="EMBL" id="MCI4681842.1"/>
    </source>
</evidence>
<dbReference type="Proteomes" id="UP001139104">
    <property type="component" value="Unassembled WGS sequence"/>
</dbReference>
<dbReference type="CDD" id="cd03809">
    <property type="entry name" value="GT4_MtfB-like"/>
    <property type="match status" value="1"/>
</dbReference>
<proteinExistence type="predicted"/>
<dbReference type="Pfam" id="PF13692">
    <property type="entry name" value="Glyco_trans_1_4"/>
    <property type="match status" value="1"/>
</dbReference>